<keyword evidence="2" id="KW-1185">Reference proteome</keyword>
<reference evidence="1" key="1">
    <citation type="journal article" date="2021" name="New Phytol.">
        <title>Evolutionary innovations through gain and loss of genes in the ectomycorrhizal Boletales.</title>
        <authorList>
            <person name="Wu G."/>
            <person name="Miyauchi S."/>
            <person name="Morin E."/>
            <person name="Kuo A."/>
            <person name="Drula E."/>
            <person name="Varga T."/>
            <person name="Kohler A."/>
            <person name="Feng B."/>
            <person name="Cao Y."/>
            <person name="Lipzen A."/>
            <person name="Daum C."/>
            <person name="Hundley H."/>
            <person name="Pangilinan J."/>
            <person name="Johnson J."/>
            <person name="Barry K."/>
            <person name="LaButti K."/>
            <person name="Ng V."/>
            <person name="Ahrendt S."/>
            <person name="Min B."/>
            <person name="Choi I.G."/>
            <person name="Park H."/>
            <person name="Plett J.M."/>
            <person name="Magnuson J."/>
            <person name="Spatafora J.W."/>
            <person name="Nagy L.G."/>
            <person name="Henrissat B."/>
            <person name="Grigoriev I.V."/>
            <person name="Yang Z.L."/>
            <person name="Xu J."/>
            <person name="Martin F.M."/>
        </authorList>
    </citation>
    <scope>NUCLEOTIDE SEQUENCE</scope>
    <source>
        <strain evidence="1">KUC20120723A-06</strain>
    </source>
</reference>
<organism evidence="1 2">
    <name type="scientific">Leucogyrophana mollusca</name>
    <dbReference type="NCBI Taxonomy" id="85980"/>
    <lineage>
        <taxon>Eukaryota</taxon>
        <taxon>Fungi</taxon>
        <taxon>Dikarya</taxon>
        <taxon>Basidiomycota</taxon>
        <taxon>Agaricomycotina</taxon>
        <taxon>Agaricomycetes</taxon>
        <taxon>Agaricomycetidae</taxon>
        <taxon>Boletales</taxon>
        <taxon>Boletales incertae sedis</taxon>
        <taxon>Leucogyrophana</taxon>
    </lineage>
</organism>
<name>A0ACB8AXK1_9AGAM</name>
<gene>
    <name evidence="1" type="ORF">BV22DRAFT_1135134</name>
</gene>
<accession>A0ACB8AXK1</accession>
<dbReference type="EMBL" id="MU266942">
    <property type="protein sequence ID" value="KAH7917768.1"/>
    <property type="molecule type" value="Genomic_DNA"/>
</dbReference>
<evidence type="ECO:0000313" key="2">
    <source>
        <dbReference type="Proteomes" id="UP000790709"/>
    </source>
</evidence>
<evidence type="ECO:0000313" key="1">
    <source>
        <dbReference type="EMBL" id="KAH7917768.1"/>
    </source>
</evidence>
<dbReference type="Proteomes" id="UP000790709">
    <property type="component" value="Unassembled WGS sequence"/>
</dbReference>
<protein>
    <submittedName>
        <fullName evidence="1">Uncharacterized protein</fullName>
    </submittedName>
</protein>
<sequence>MADEPEGDSSFGPLGSGRRQQASALQFAPRKKPCHADPLVHHGRHFGRTVHALCNVQALITNGILRLGELADEPEESFTTEERREHRVFRSLLQMVPGLKERLMTGDADNAVAISEQLQKGASSARSDDTKSLKSAILDWITPKGQSLQPPLARNVKVDRGYHHERTGALLCPAGLDWGNSE</sequence>
<comment type="caution">
    <text evidence="1">The sequence shown here is derived from an EMBL/GenBank/DDBJ whole genome shotgun (WGS) entry which is preliminary data.</text>
</comment>
<proteinExistence type="predicted"/>